<evidence type="ECO:0000313" key="2">
    <source>
        <dbReference type="Proteomes" id="UP001057481"/>
    </source>
</evidence>
<proteinExistence type="predicted"/>
<dbReference type="EMBL" id="JAGMVS010000039">
    <property type="protein sequence ID" value="MCM2436787.1"/>
    <property type="molecule type" value="Genomic_DNA"/>
</dbReference>
<name>A0ABT0VG24_9LACO</name>
<keyword evidence="2" id="KW-1185">Reference proteome</keyword>
<dbReference type="InterPro" id="IPR021462">
    <property type="entry name" value="DUF3114"/>
</dbReference>
<dbReference type="Proteomes" id="UP001057481">
    <property type="component" value="Unassembled WGS sequence"/>
</dbReference>
<gene>
    <name evidence="1" type="ORF">KAK10_02420</name>
</gene>
<evidence type="ECO:0000313" key="1">
    <source>
        <dbReference type="EMBL" id="MCM2436787.1"/>
    </source>
</evidence>
<reference evidence="1" key="1">
    <citation type="submission" date="2021-04" db="EMBL/GenBank/DDBJ databases">
        <title>Taxonomic assessment of Weissella genus.</title>
        <authorList>
            <person name="Fanelli F."/>
            <person name="Chieffi D."/>
            <person name="Dell'Aquila A."/>
            <person name="Gyu-Sung C."/>
            <person name="Franz C.M.A.P."/>
            <person name="Fusco V."/>
        </authorList>
    </citation>
    <scope>NUCLEOTIDE SEQUENCE</scope>
    <source>
        <strain evidence="1">LMG 25373</strain>
    </source>
</reference>
<dbReference type="RefSeq" id="WP_205143253.1">
    <property type="nucleotide sequence ID" value="NZ_JAFBDN010000004.1"/>
</dbReference>
<comment type="caution">
    <text evidence="1">The sequence shown here is derived from an EMBL/GenBank/DDBJ whole genome shotgun (WGS) entry which is preliminary data.</text>
</comment>
<accession>A0ABT0VG24</accession>
<protein>
    <submittedName>
        <fullName evidence="1">DUF3114 domain-containing protein</fullName>
    </submittedName>
</protein>
<sequence length="396" mass="46459">MNVNSEQGTSLFVVSNLKILSIKRVGFDMIKQQLDLSQDDWDKRAIKCYLKATKKAPSETLTVGSELYTSMLKAVRRSPLEKLELVLNHLGATIDNNGFLQLVGHYRLTNNLPPHAVFLKLWRHYVQRVFKKAPLNANYPPRLKLLAQKVHLFRSYLDRQITHYVLQNFTGKTDFAKLLAYARLNRLRLDYTTIANYHNRYPKWRGFTYPQNFKVQITKHSRMSEFIINLETGNFVSEWQNYRQDIANLRQVDSNPANYPIELAQPIANTSSFNYGRSKGTNPLNWLLPENTHFRLDISHPDDPKVRKKITNHKNNFAWVAPKNYYFKDKAHVLRGEYADIVKIGPRDFFAWQQIPATDKMQVYQTFVQYCQRRLPLPNPGFAYFLKHAYHKNNYA</sequence>
<dbReference type="Pfam" id="PF11311">
    <property type="entry name" value="DUF3114"/>
    <property type="match status" value="1"/>
</dbReference>
<organism evidence="1 2">
    <name type="scientific">Periweissella beninensis</name>
    <dbReference type="NCBI Taxonomy" id="504936"/>
    <lineage>
        <taxon>Bacteria</taxon>
        <taxon>Bacillati</taxon>
        <taxon>Bacillota</taxon>
        <taxon>Bacilli</taxon>
        <taxon>Lactobacillales</taxon>
        <taxon>Lactobacillaceae</taxon>
        <taxon>Periweissella</taxon>
    </lineage>
</organism>